<keyword evidence="2" id="KW-0732">Signal</keyword>
<evidence type="ECO:0000313" key="4">
    <source>
        <dbReference type="Proteomes" id="UP000603912"/>
    </source>
</evidence>
<evidence type="ECO:0000256" key="1">
    <source>
        <dbReference type="SAM" id="MobiDB-lite"/>
    </source>
</evidence>
<feature type="region of interest" description="Disordered" evidence="1">
    <location>
        <begin position="289"/>
        <end position="415"/>
    </location>
</feature>
<proteinExistence type="predicted"/>
<feature type="compositionally biased region" description="Low complexity" evidence="1">
    <location>
        <begin position="363"/>
        <end position="382"/>
    </location>
</feature>
<name>A0A917I5S7_9HYPH</name>
<gene>
    <name evidence="3" type="ORF">GCM10007036_15240</name>
</gene>
<dbReference type="Pfam" id="PF11064">
    <property type="entry name" value="DUF2865"/>
    <property type="match status" value="1"/>
</dbReference>
<keyword evidence="4" id="KW-1185">Reference proteome</keyword>
<protein>
    <recommendedName>
        <fullName evidence="5">DUF2865 domain-containing protein</fullName>
    </recommendedName>
</protein>
<feature type="chain" id="PRO_5036928889" description="DUF2865 domain-containing protein" evidence="2">
    <location>
        <begin position="27"/>
        <end position="415"/>
    </location>
</feature>
<dbReference type="Proteomes" id="UP000603912">
    <property type="component" value="Unassembled WGS sequence"/>
</dbReference>
<dbReference type="EMBL" id="BMES01000001">
    <property type="protein sequence ID" value="GGH15314.1"/>
    <property type="molecule type" value="Genomic_DNA"/>
</dbReference>
<evidence type="ECO:0000256" key="2">
    <source>
        <dbReference type="SAM" id="SignalP"/>
    </source>
</evidence>
<evidence type="ECO:0008006" key="5">
    <source>
        <dbReference type="Google" id="ProtNLM"/>
    </source>
</evidence>
<reference evidence="3" key="1">
    <citation type="journal article" date="2014" name="Int. J. Syst. Evol. Microbiol.">
        <title>Complete genome sequence of Corynebacterium casei LMG S-19264T (=DSM 44701T), isolated from a smear-ripened cheese.</title>
        <authorList>
            <consortium name="US DOE Joint Genome Institute (JGI-PGF)"/>
            <person name="Walter F."/>
            <person name="Albersmeier A."/>
            <person name="Kalinowski J."/>
            <person name="Ruckert C."/>
        </authorList>
    </citation>
    <scope>NUCLEOTIDE SEQUENCE</scope>
    <source>
        <strain evidence="3">CGMCC 1.12214</strain>
    </source>
</reference>
<feature type="compositionally biased region" description="Pro residues" evidence="1">
    <location>
        <begin position="324"/>
        <end position="337"/>
    </location>
</feature>
<feature type="compositionally biased region" description="Low complexity" evidence="1">
    <location>
        <begin position="309"/>
        <end position="323"/>
    </location>
</feature>
<organism evidence="3 4">
    <name type="scientific">Alsobacter metallidurans</name>
    <dbReference type="NCBI Taxonomy" id="340221"/>
    <lineage>
        <taxon>Bacteria</taxon>
        <taxon>Pseudomonadati</taxon>
        <taxon>Pseudomonadota</taxon>
        <taxon>Alphaproteobacteria</taxon>
        <taxon>Hyphomicrobiales</taxon>
        <taxon>Alsobacteraceae</taxon>
        <taxon>Alsobacter</taxon>
    </lineage>
</organism>
<sequence>MAFISRLGGLAGALFGLALATGPALAQQQGYCDRLRADLAALDRAGPAGQRQQILDQMQRQRNEVNRTVAYARSIGCQRQRFFIFGDAPPAECPSLESRINSLEAGLAQLDSQLQRAGGSVEAQRASLSAAFDANCRGVAPGPASGRQPGLFEQLFGSPGGETPTIPDELQQQPQADGASGVASAGKTLCVRKCDGFYFPVSQYANRGRFELDASLCQASCPNAEVELFVQPAGREADAAVSLAGTPYTSLPNAFKYRKSFDSTCTCRKDGQSWVQALAEAEKLVGGRAGDVTVTEQQSQEMARPKDPAPAGGAAPARPRTAVAPPPGVAPRPPSAPPGAASVQSPSAAVPRGGPPGTAGVDSSTLNPAAAPAAPSRPRANPSTPPGAVRSETLPPLAPPIVLPPAGVPRGALGN</sequence>
<comment type="caution">
    <text evidence="3">The sequence shown here is derived from an EMBL/GenBank/DDBJ whole genome shotgun (WGS) entry which is preliminary data.</text>
</comment>
<reference evidence="3" key="2">
    <citation type="submission" date="2020-09" db="EMBL/GenBank/DDBJ databases">
        <authorList>
            <person name="Sun Q."/>
            <person name="Zhou Y."/>
        </authorList>
    </citation>
    <scope>NUCLEOTIDE SEQUENCE</scope>
    <source>
        <strain evidence="3">CGMCC 1.12214</strain>
    </source>
</reference>
<evidence type="ECO:0000313" key="3">
    <source>
        <dbReference type="EMBL" id="GGH15314.1"/>
    </source>
</evidence>
<feature type="region of interest" description="Disordered" evidence="1">
    <location>
        <begin position="142"/>
        <end position="180"/>
    </location>
</feature>
<feature type="compositionally biased region" description="Pro residues" evidence="1">
    <location>
        <begin position="396"/>
        <end position="407"/>
    </location>
</feature>
<feature type="compositionally biased region" description="Low complexity" evidence="1">
    <location>
        <begin position="338"/>
        <end position="352"/>
    </location>
</feature>
<accession>A0A917I5S7</accession>
<dbReference type="AlphaFoldDB" id="A0A917I5S7"/>
<feature type="signal peptide" evidence="2">
    <location>
        <begin position="1"/>
        <end position="26"/>
    </location>
</feature>
<dbReference type="RefSeq" id="WP_188517048.1">
    <property type="nucleotide sequence ID" value="NZ_BMES01000001.1"/>
</dbReference>
<dbReference type="InterPro" id="IPR021293">
    <property type="entry name" value="DUF2865"/>
</dbReference>